<dbReference type="InterPro" id="IPR001362">
    <property type="entry name" value="Glyco_hydro_32"/>
</dbReference>
<dbReference type="Pfam" id="PF08244">
    <property type="entry name" value="Glyco_hydro_32C"/>
    <property type="match status" value="1"/>
</dbReference>
<accession>A0ABV3ZHB5</accession>
<evidence type="ECO:0000313" key="9">
    <source>
        <dbReference type="Proteomes" id="UP001560573"/>
    </source>
</evidence>
<feature type="chain" id="PRO_5045217973" evidence="5">
    <location>
        <begin position="20"/>
        <end position="507"/>
    </location>
</feature>
<name>A0ABV3ZHB5_9BACT</name>
<evidence type="ECO:0000256" key="3">
    <source>
        <dbReference type="ARBA" id="ARBA00023295"/>
    </source>
</evidence>
<evidence type="ECO:0000256" key="1">
    <source>
        <dbReference type="ARBA" id="ARBA00009902"/>
    </source>
</evidence>
<feature type="domain" description="Glycosyl hydrolase family 32 N-terminal" evidence="6">
    <location>
        <begin position="34"/>
        <end position="339"/>
    </location>
</feature>
<evidence type="ECO:0000259" key="6">
    <source>
        <dbReference type="Pfam" id="PF00251"/>
    </source>
</evidence>
<dbReference type="InterPro" id="IPR013148">
    <property type="entry name" value="Glyco_hydro_32_N"/>
</dbReference>
<dbReference type="InterPro" id="IPR013189">
    <property type="entry name" value="Glyco_hydro_32_C"/>
</dbReference>
<dbReference type="SMART" id="SM00640">
    <property type="entry name" value="Glyco_32"/>
    <property type="match status" value="1"/>
</dbReference>
<dbReference type="EMBL" id="JAULBC010000006">
    <property type="protein sequence ID" value="MEX6689292.1"/>
    <property type="molecule type" value="Genomic_DNA"/>
</dbReference>
<dbReference type="Pfam" id="PF00251">
    <property type="entry name" value="Glyco_hydro_32N"/>
    <property type="match status" value="1"/>
</dbReference>
<dbReference type="RefSeq" id="WP_369330700.1">
    <property type="nucleotide sequence ID" value="NZ_JAULBC010000006.1"/>
</dbReference>
<reference evidence="8 9" key="1">
    <citation type="submission" date="2023-07" db="EMBL/GenBank/DDBJ databases">
        <authorList>
            <person name="Lian W.-H."/>
        </authorList>
    </citation>
    <scope>NUCLEOTIDE SEQUENCE [LARGE SCALE GENOMIC DNA]</scope>
    <source>
        <strain evidence="8 9">SYSU DXS3180</strain>
    </source>
</reference>
<dbReference type="CDD" id="cd18622">
    <property type="entry name" value="GH32_Inu-like"/>
    <property type="match status" value="1"/>
</dbReference>
<keyword evidence="5" id="KW-0732">Signal</keyword>
<comment type="caution">
    <text evidence="8">The sequence shown here is derived from an EMBL/GenBank/DDBJ whole genome shotgun (WGS) entry which is preliminary data.</text>
</comment>
<sequence length="507" mass="57504">MNKLLSSIILCLLASTLLAQSDPQETPQWRPVYHFTPEKNWTNDPNGLIYLNGIYHLYNQQNPFENKWGHMSWGHATSQDLIHWTHHPIAIPEKIDKDTTWIFSGCAVWDKNNTSGFCNNGGCIVAVYTADQPNLKKESQFIAYSNDRGMTYTNYERNPVIDLQKRDFRDPNVIWLAKENKWLMTVALPHEHKVRFYNSSNLKDWMLQGEFGEEGDTRRIWECPSLTPLPVDGNTANTKWLLMVSSGNQDAQTGMQYFIGDFDGRNFTNNYAADNKMFVDDGSIYYAAIPWNNLPDDKKIMIGWLVPTKTETYPWRGQMSIPRDLMLKTTKNGVRLFQPPSAVVKTVVEKLPAAKTMAKKNLVIDNKEMVLNTESTFNANVNWIEADFAIGSATDFGFKLAQQKDNNGKVVDETIVNYNTKTSELSISHSFNGSVTEPVYTTTVNPMGDTLKLEVLLDKSSLEVFANKGEKVITTLIFPDKNATQFSAFAKDGKVTVESLKVWDLGN</sequence>
<feature type="signal peptide" evidence="5">
    <location>
        <begin position="1"/>
        <end position="19"/>
    </location>
</feature>
<dbReference type="Gene3D" id="2.115.10.20">
    <property type="entry name" value="Glycosyl hydrolase domain, family 43"/>
    <property type="match status" value="1"/>
</dbReference>
<evidence type="ECO:0000313" key="8">
    <source>
        <dbReference type="EMBL" id="MEX6689292.1"/>
    </source>
</evidence>
<dbReference type="PANTHER" id="PTHR42800">
    <property type="entry name" value="EXOINULINASE INUD (AFU_ORTHOLOGUE AFUA_5G00480)"/>
    <property type="match status" value="1"/>
</dbReference>
<comment type="similarity">
    <text evidence="1 4">Belongs to the glycosyl hydrolase 32 family.</text>
</comment>
<proteinExistence type="inferred from homology"/>
<keyword evidence="2 4" id="KW-0378">Hydrolase</keyword>
<evidence type="ECO:0000256" key="5">
    <source>
        <dbReference type="SAM" id="SignalP"/>
    </source>
</evidence>
<feature type="domain" description="Glycosyl hydrolase family 32 C-terminal" evidence="7">
    <location>
        <begin position="380"/>
        <end position="504"/>
    </location>
</feature>
<protein>
    <submittedName>
        <fullName evidence="8">Glycoside hydrolase family 32 protein</fullName>
    </submittedName>
</protein>
<dbReference type="InterPro" id="IPR013320">
    <property type="entry name" value="ConA-like_dom_sf"/>
</dbReference>
<dbReference type="Proteomes" id="UP001560573">
    <property type="component" value="Unassembled WGS sequence"/>
</dbReference>
<evidence type="ECO:0000259" key="7">
    <source>
        <dbReference type="Pfam" id="PF08244"/>
    </source>
</evidence>
<keyword evidence="3 4" id="KW-0326">Glycosidase</keyword>
<evidence type="ECO:0000256" key="4">
    <source>
        <dbReference type="RuleBase" id="RU362110"/>
    </source>
</evidence>
<dbReference type="GO" id="GO:0016787">
    <property type="term" value="F:hydrolase activity"/>
    <property type="evidence" value="ECO:0007669"/>
    <property type="project" value="UniProtKB-KW"/>
</dbReference>
<keyword evidence="9" id="KW-1185">Reference proteome</keyword>
<organism evidence="8 9">
    <name type="scientific">Danxiaibacter flavus</name>
    <dbReference type="NCBI Taxonomy" id="3049108"/>
    <lineage>
        <taxon>Bacteria</taxon>
        <taxon>Pseudomonadati</taxon>
        <taxon>Bacteroidota</taxon>
        <taxon>Chitinophagia</taxon>
        <taxon>Chitinophagales</taxon>
        <taxon>Chitinophagaceae</taxon>
        <taxon>Danxiaibacter</taxon>
    </lineage>
</organism>
<dbReference type="InterPro" id="IPR023296">
    <property type="entry name" value="Glyco_hydro_beta-prop_sf"/>
</dbReference>
<dbReference type="PANTHER" id="PTHR42800:SF1">
    <property type="entry name" value="EXOINULINASE INUD (AFU_ORTHOLOGUE AFUA_5G00480)"/>
    <property type="match status" value="1"/>
</dbReference>
<dbReference type="Gene3D" id="2.60.120.560">
    <property type="entry name" value="Exo-inulinase, domain 1"/>
    <property type="match status" value="1"/>
</dbReference>
<evidence type="ECO:0000256" key="2">
    <source>
        <dbReference type="ARBA" id="ARBA00022801"/>
    </source>
</evidence>
<dbReference type="SUPFAM" id="SSF49899">
    <property type="entry name" value="Concanavalin A-like lectins/glucanases"/>
    <property type="match status" value="1"/>
</dbReference>
<gene>
    <name evidence="8" type="ORF">QTN47_17415</name>
</gene>
<dbReference type="SUPFAM" id="SSF75005">
    <property type="entry name" value="Arabinanase/levansucrase/invertase"/>
    <property type="match status" value="1"/>
</dbReference>